<evidence type="ECO:0000313" key="4">
    <source>
        <dbReference type="Proteomes" id="UP000075755"/>
    </source>
</evidence>
<proteinExistence type="predicted"/>
<reference evidence="3 5" key="2">
    <citation type="submission" date="2020-08" db="EMBL/GenBank/DDBJ databases">
        <title>Genomic Encyclopedia of Type Strains, Phase IV (KMG-IV): sequencing the most valuable type-strain genomes for metagenomic binning, comparative biology and taxonomic classification.</title>
        <authorList>
            <person name="Goeker M."/>
        </authorList>
    </citation>
    <scope>NUCLEOTIDE SEQUENCE [LARGE SCALE GENOMIC DNA]</scope>
    <source>
        <strain evidence="3 5">DSM 10368</strain>
    </source>
</reference>
<evidence type="ECO:0000313" key="2">
    <source>
        <dbReference type="EMBL" id="AMS41173.1"/>
    </source>
</evidence>
<name>A0AAC9AQY4_AMIAI</name>
<evidence type="ECO:0000256" key="1">
    <source>
        <dbReference type="SAM" id="MobiDB-lite"/>
    </source>
</evidence>
<dbReference type="EMBL" id="JACICB010000007">
    <property type="protein sequence ID" value="MBB3705844.1"/>
    <property type="molecule type" value="Genomic_DNA"/>
</dbReference>
<accession>A0AAC9AQY4</accession>
<evidence type="ECO:0000313" key="5">
    <source>
        <dbReference type="Proteomes" id="UP000577697"/>
    </source>
</evidence>
<dbReference type="AlphaFoldDB" id="A0AAC9AQY4"/>
<organism evidence="2 4">
    <name type="scientific">Aminobacter aminovorans</name>
    <name type="common">Chelatobacter heintzii</name>
    <dbReference type="NCBI Taxonomy" id="83263"/>
    <lineage>
        <taxon>Bacteria</taxon>
        <taxon>Pseudomonadati</taxon>
        <taxon>Pseudomonadota</taxon>
        <taxon>Alphaproteobacteria</taxon>
        <taxon>Hyphomicrobiales</taxon>
        <taxon>Phyllobacteriaceae</taxon>
        <taxon>Aminobacter</taxon>
    </lineage>
</organism>
<protein>
    <submittedName>
        <fullName evidence="3">Transcriptional regulator</fullName>
    </submittedName>
</protein>
<keyword evidence="5" id="KW-1185">Reference proteome</keyword>
<feature type="region of interest" description="Disordered" evidence="1">
    <location>
        <begin position="92"/>
        <end position="142"/>
    </location>
</feature>
<sequence>MAGRGRPQFKPTPALRRKVEELVSCGMSKDECARAIGCSTPTLEKYFEEELANGVAKKRAEVIGLLYREAKKGNVTAQKKLEEMTRVAAAAESVNARSGTTPAPQERAAPKLGKKEERQAAAGRVGGKYAPPEPPKLVVDNR</sequence>
<reference evidence="2 4" key="1">
    <citation type="submission" date="2016-03" db="EMBL/GenBank/DDBJ databases">
        <title>Complete genome of Aminobacter aminovorans KCTC 2477.</title>
        <authorList>
            <person name="Kim K.M."/>
        </authorList>
    </citation>
    <scope>NUCLEOTIDE SEQUENCE [LARGE SCALE GENOMIC DNA]</scope>
    <source>
        <strain evidence="2 4">KCTC 2477</strain>
    </source>
</reference>
<dbReference type="KEGG" id="aak:AA2016_2245"/>
<dbReference type="Proteomes" id="UP000577697">
    <property type="component" value="Unassembled WGS sequence"/>
</dbReference>
<dbReference type="Proteomes" id="UP000075755">
    <property type="component" value="Chromosome"/>
</dbReference>
<dbReference type="RefSeq" id="WP_157097031.1">
    <property type="nucleotide sequence ID" value="NZ_CP015005.1"/>
</dbReference>
<evidence type="ECO:0000313" key="3">
    <source>
        <dbReference type="EMBL" id="MBB3705844.1"/>
    </source>
</evidence>
<dbReference type="EMBL" id="CP015005">
    <property type="protein sequence ID" value="AMS41173.1"/>
    <property type="molecule type" value="Genomic_DNA"/>
</dbReference>
<gene>
    <name evidence="2" type="ORF">AA2016_2245</name>
    <name evidence="3" type="ORF">FHS67_002163</name>
</gene>